<evidence type="ECO:0000313" key="1">
    <source>
        <dbReference type="EMBL" id="TFK36003.1"/>
    </source>
</evidence>
<dbReference type="Proteomes" id="UP000308652">
    <property type="component" value="Unassembled WGS sequence"/>
</dbReference>
<organism evidence="1 2">
    <name type="scientific">Crucibulum laeve</name>
    <dbReference type="NCBI Taxonomy" id="68775"/>
    <lineage>
        <taxon>Eukaryota</taxon>
        <taxon>Fungi</taxon>
        <taxon>Dikarya</taxon>
        <taxon>Basidiomycota</taxon>
        <taxon>Agaricomycotina</taxon>
        <taxon>Agaricomycetes</taxon>
        <taxon>Agaricomycetidae</taxon>
        <taxon>Agaricales</taxon>
        <taxon>Agaricineae</taxon>
        <taxon>Nidulariaceae</taxon>
        <taxon>Crucibulum</taxon>
    </lineage>
</organism>
<dbReference type="EMBL" id="ML213617">
    <property type="protein sequence ID" value="TFK36003.1"/>
    <property type="molecule type" value="Genomic_DNA"/>
</dbReference>
<evidence type="ECO:0000313" key="2">
    <source>
        <dbReference type="Proteomes" id="UP000308652"/>
    </source>
</evidence>
<keyword evidence="2" id="KW-1185">Reference proteome</keyword>
<gene>
    <name evidence="1" type="ORF">BDQ12DRAFT_687503</name>
</gene>
<reference evidence="1 2" key="1">
    <citation type="journal article" date="2019" name="Nat. Ecol. Evol.">
        <title>Megaphylogeny resolves global patterns of mushroom evolution.</title>
        <authorList>
            <person name="Varga T."/>
            <person name="Krizsan K."/>
            <person name="Foldi C."/>
            <person name="Dima B."/>
            <person name="Sanchez-Garcia M."/>
            <person name="Sanchez-Ramirez S."/>
            <person name="Szollosi G.J."/>
            <person name="Szarkandi J.G."/>
            <person name="Papp V."/>
            <person name="Albert L."/>
            <person name="Andreopoulos W."/>
            <person name="Angelini C."/>
            <person name="Antonin V."/>
            <person name="Barry K.W."/>
            <person name="Bougher N.L."/>
            <person name="Buchanan P."/>
            <person name="Buyck B."/>
            <person name="Bense V."/>
            <person name="Catcheside P."/>
            <person name="Chovatia M."/>
            <person name="Cooper J."/>
            <person name="Damon W."/>
            <person name="Desjardin D."/>
            <person name="Finy P."/>
            <person name="Geml J."/>
            <person name="Haridas S."/>
            <person name="Hughes K."/>
            <person name="Justo A."/>
            <person name="Karasinski D."/>
            <person name="Kautmanova I."/>
            <person name="Kiss B."/>
            <person name="Kocsube S."/>
            <person name="Kotiranta H."/>
            <person name="LaButti K.M."/>
            <person name="Lechner B.E."/>
            <person name="Liimatainen K."/>
            <person name="Lipzen A."/>
            <person name="Lukacs Z."/>
            <person name="Mihaltcheva S."/>
            <person name="Morgado L.N."/>
            <person name="Niskanen T."/>
            <person name="Noordeloos M.E."/>
            <person name="Ohm R.A."/>
            <person name="Ortiz-Santana B."/>
            <person name="Ovrebo C."/>
            <person name="Racz N."/>
            <person name="Riley R."/>
            <person name="Savchenko A."/>
            <person name="Shiryaev A."/>
            <person name="Soop K."/>
            <person name="Spirin V."/>
            <person name="Szebenyi C."/>
            <person name="Tomsovsky M."/>
            <person name="Tulloss R.E."/>
            <person name="Uehling J."/>
            <person name="Grigoriev I.V."/>
            <person name="Vagvolgyi C."/>
            <person name="Papp T."/>
            <person name="Martin F.M."/>
            <person name="Miettinen O."/>
            <person name="Hibbett D.S."/>
            <person name="Nagy L.G."/>
        </authorList>
    </citation>
    <scope>NUCLEOTIDE SEQUENCE [LARGE SCALE GENOMIC DNA]</scope>
    <source>
        <strain evidence="1 2">CBS 166.37</strain>
    </source>
</reference>
<name>A0A5C3LUD0_9AGAR</name>
<dbReference type="AlphaFoldDB" id="A0A5C3LUD0"/>
<accession>A0A5C3LUD0</accession>
<protein>
    <submittedName>
        <fullName evidence="1">Uncharacterized protein</fullName>
    </submittedName>
</protein>
<proteinExistence type="predicted"/>
<sequence>MCWVLHRAHSPFLSDTDSYWVASRREKILTIPPAYRIYCVYMQVKGHSYGERSRSSSRVME</sequence>